<evidence type="ECO:0000313" key="7">
    <source>
        <dbReference type="Proteomes" id="UP001152523"/>
    </source>
</evidence>
<keyword evidence="2 4" id="KW-0863">Zinc-finger</keyword>
<accession>A0AAV0EHX3</accession>
<evidence type="ECO:0000313" key="6">
    <source>
        <dbReference type="EMBL" id="CAH9123671.1"/>
    </source>
</evidence>
<dbReference type="Proteomes" id="UP001152523">
    <property type="component" value="Unassembled WGS sequence"/>
</dbReference>
<keyword evidence="1" id="KW-0479">Metal-binding</keyword>
<dbReference type="GO" id="GO:0008270">
    <property type="term" value="F:zinc ion binding"/>
    <property type="evidence" value="ECO:0007669"/>
    <property type="project" value="UniProtKB-KW"/>
</dbReference>
<dbReference type="Pfam" id="PF10551">
    <property type="entry name" value="MULE"/>
    <property type="match status" value="1"/>
</dbReference>
<dbReference type="EMBL" id="CAMAPF010000932">
    <property type="protein sequence ID" value="CAH9123671.1"/>
    <property type="molecule type" value="Genomic_DNA"/>
</dbReference>
<evidence type="ECO:0000256" key="2">
    <source>
        <dbReference type="ARBA" id="ARBA00022771"/>
    </source>
</evidence>
<dbReference type="Pfam" id="PF04434">
    <property type="entry name" value="SWIM"/>
    <property type="match status" value="1"/>
</dbReference>
<organism evidence="6 7">
    <name type="scientific">Cuscuta epithymum</name>
    <dbReference type="NCBI Taxonomy" id="186058"/>
    <lineage>
        <taxon>Eukaryota</taxon>
        <taxon>Viridiplantae</taxon>
        <taxon>Streptophyta</taxon>
        <taxon>Embryophyta</taxon>
        <taxon>Tracheophyta</taxon>
        <taxon>Spermatophyta</taxon>
        <taxon>Magnoliopsida</taxon>
        <taxon>eudicotyledons</taxon>
        <taxon>Gunneridae</taxon>
        <taxon>Pentapetalae</taxon>
        <taxon>asterids</taxon>
        <taxon>lamiids</taxon>
        <taxon>Solanales</taxon>
        <taxon>Convolvulaceae</taxon>
        <taxon>Cuscuteae</taxon>
        <taxon>Cuscuta</taxon>
        <taxon>Cuscuta subgen. Cuscuta</taxon>
    </lineage>
</organism>
<feature type="domain" description="SWIM-type" evidence="5">
    <location>
        <begin position="533"/>
        <end position="571"/>
    </location>
</feature>
<dbReference type="Pfam" id="PF03101">
    <property type="entry name" value="FAR1"/>
    <property type="match status" value="1"/>
</dbReference>
<dbReference type="PANTHER" id="PTHR47718">
    <property type="entry name" value="OS01G0519700 PROTEIN"/>
    <property type="match status" value="1"/>
</dbReference>
<dbReference type="InterPro" id="IPR018289">
    <property type="entry name" value="MULE_transposase_dom"/>
</dbReference>
<proteinExistence type="predicted"/>
<evidence type="ECO:0000256" key="1">
    <source>
        <dbReference type="ARBA" id="ARBA00022723"/>
    </source>
</evidence>
<dbReference type="InterPro" id="IPR007527">
    <property type="entry name" value="Znf_SWIM"/>
</dbReference>
<evidence type="ECO:0000256" key="4">
    <source>
        <dbReference type="PROSITE-ProRule" id="PRU00325"/>
    </source>
</evidence>
<gene>
    <name evidence="6" type="ORF">CEPIT_LOCUS25400</name>
</gene>
<comment type="caution">
    <text evidence="6">The sequence shown here is derived from an EMBL/GenBank/DDBJ whole genome shotgun (WGS) entry which is preliminary data.</text>
</comment>
<keyword evidence="3" id="KW-0862">Zinc</keyword>
<dbReference type="SMART" id="SM00575">
    <property type="entry name" value="ZnF_PMZ"/>
    <property type="match status" value="1"/>
</dbReference>
<dbReference type="AlphaFoldDB" id="A0AAV0EHX3"/>
<reference evidence="6" key="1">
    <citation type="submission" date="2022-07" db="EMBL/GenBank/DDBJ databases">
        <authorList>
            <person name="Macas J."/>
            <person name="Novak P."/>
            <person name="Neumann P."/>
        </authorList>
    </citation>
    <scope>NUCLEOTIDE SEQUENCE</scope>
</reference>
<protein>
    <recommendedName>
        <fullName evidence="5">SWIM-type domain-containing protein</fullName>
    </recommendedName>
</protein>
<keyword evidence="7" id="KW-1185">Reference proteome</keyword>
<sequence>MESSRQTTACSLAVTHFIPNVPSHKKPYIGMTFEDLDEAYKFYNSYAYLAGFSVRKDNLKKCKDGTDKSRVYLCYKEGAEKNPMQEVDTERCRYNIRTGCKAMLGVSKTRNQEVFSVYRFDEVHNHCCETPSKIHLLKSHRTVSDVKKKLLSSLQSNNISISQAMGVFMAESSGVGDVGFLETDLRNYVRDESVKVKGQDAQLFVEHFILEKEHNPSFFYKVRKDSENKLELAFWADPTCRRSYHYFGDTIVVDATYNTNTYGFPFTPFVGVNNHFQTVLFGCAFMNKENCESYVWILKSFLEAMPGPPPNVIITDQDPALAKAINFVLPNIYHRYCMWHIIRKIPEKVGGVINSLDGFNRIYGIIKYSETPYEFEAEWKKLVNEVGLEENEWISYMFQVRDHWVPAYFKNVFAACMSSTQRSETTHSFLKKYVYKGCGFNEFVTRFDRALSRQRERENQMDHKDRNGRPKLQYGTQVELQMANTYTSTMFREFQIGLHNCFTYNLDENVEEGDNIVFKLTYRGVSNDIEIKRSRVVHFNRLTQIGSCSCKQFEFMGIPCAHLLRVLDGMKIYDIPSFYIMDRWKKGPRREIVRDQSGNEIREDRKREFTGEIAKHMMHFLVVTMISYLSHQKTKNMGYHYWKSGAKSSTIIYPKSQVIKRGQVKEVKHHVR</sequence>
<dbReference type="PROSITE" id="PS50966">
    <property type="entry name" value="ZF_SWIM"/>
    <property type="match status" value="1"/>
</dbReference>
<dbReference type="InterPro" id="IPR004330">
    <property type="entry name" value="FAR1_DNA_bnd_dom"/>
</dbReference>
<evidence type="ECO:0000259" key="5">
    <source>
        <dbReference type="PROSITE" id="PS50966"/>
    </source>
</evidence>
<name>A0AAV0EHX3_9ASTE</name>
<evidence type="ECO:0000256" key="3">
    <source>
        <dbReference type="ARBA" id="ARBA00022833"/>
    </source>
</evidence>
<dbReference type="InterPro" id="IPR006564">
    <property type="entry name" value="Znf_PMZ"/>
</dbReference>